<evidence type="ECO:0000313" key="2">
    <source>
        <dbReference type="EMBL" id="RJQ91099.1"/>
    </source>
</evidence>
<dbReference type="OrthoDB" id="9777271at2"/>
<dbReference type="PROSITE" id="PS51708">
    <property type="entry name" value="CHAD"/>
    <property type="match status" value="1"/>
</dbReference>
<reference evidence="2 3" key="1">
    <citation type="submission" date="2018-09" db="EMBL/GenBank/DDBJ databases">
        <title>YIM PH 21725 draft genome.</title>
        <authorList>
            <person name="Miao C."/>
        </authorList>
    </citation>
    <scope>NUCLEOTIDE SEQUENCE [LARGE SCALE GENOMIC DNA]</scope>
    <source>
        <strain evidence="3">YIM PH21725</strain>
    </source>
</reference>
<name>A0A419IB41_9PSEU</name>
<dbReference type="AlphaFoldDB" id="A0A419IB41"/>
<protein>
    <submittedName>
        <fullName evidence="2">CHAD domain-containing protein</fullName>
    </submittedName>
</protein>
<dbReference type="PANTHER" id="PTHR39339:SF1">
    <property type="entry name" value="CHAD DOMAIN-CONTAINING PROTEIN"/>
    <property type="match status" value="1"/>
</dbReference>
<keyword evidence="3" id="KW-1185">Reference proteome</keyword>
<organism evidence="2 3">
    <name type="scientific">Amycolatopsis panacis</name>
    <dbReference type="NCBI Taxonomy" id="2340917"/>
    <lineage>
        <taxon>Bacteria</taxon>
        <taxon>Bacillati</taxon>
        <taxon>Actinomycetota</taxon>
        <taxon>Actinomycetes</taxon>
        <taxon>Pseudonocardiales</taxon>
        <taxon>Pseudonocardiaceae</taxon>
        <taxon>Amycolatopsis</taxon>
    </lineage>
</organism>
<dbReference type="RefSeq" id="WP_120021679.1">
    <property type="nucleotide sequence ID" value="NZ_QZFV01000027.1"/>
</dbReference>
<dbReference type="PANTHER" id="PTHR39339">
    <property type="entry name" value="SLR1444 PROTEIN"/>
    <property type="match status" value="1"/>
</dbReference>
<dbReference type="InterPro" id="IPR038186">
    <property type="entry name" value="CHAD_dom_sf"/>
</dbReference>
<evidence type="ECO:0000313" key="3">
    <source>
        <dbReference type="Proteomes" id="UP000285112"/>
    </source>
</evidence>
<sequence>MTRPARPVTYYDTAGRRLRRHGLAISRTGSEWLLDLGDGRGCRVEAPGLDEVPHELSRLVRAYSRDLELVPIPGPADGQQEVGEVSGTARAVVLGYLERQIDALARADLAVRLEQPEGVHDLRVAARRIRATLRTFAPVLGGRLARRFGEALRWLGAGVGPARDTEVQRERLLTALRKLPDGAASDEARIEAEQVFDTLAEEAAAECAVVLDSPRYLQLLNALDVLVVVLREQGAEAQSSRARRSAGKVLPELVWTVAVETDARVTAVRRQAYPNAVHAVRKSVKRLRYAVEAAAGALPVDADRVLKSLRSLQDLLGEYQDAVVAQDRLQSLTEDSRGIATRAYGLLLEAEISSAERCVEALPVAWHKAYRELVSLCG</sequence>
<gene>
    <name evidence="2" type="ORF">D5S19_02385</name>
</gene>
<dbReference type="InterPro" id="IPR007899">
    <property type="entry name" value="CHAD_dom"/>
</dbReference>
<dbReference type="Pfam" id="PF05235">
    <property type="entry name" value="CHAD"/>
    <property type="match status" value="1"/>
</dbReference>
<dbReference type="Gene3D" id="1.40.20.10">
    <property type="entry name" value="CHAD domain"/>
    <property type="match status" value="1"/>
</dbReference>
<evidence type="ECO:0000259" key="1">
    <source>
        <dbReference type="PROSITE" id="PS51708"/>
    </source>
</evidence>
<accession>A0A419IB41</accession>
<comment type="caution">
    <text evidence="2">The sequence shown here is derived from an EMBL/GenBank/DDBJ whole genome shotgun (WGS) entry which is preliminary data.</text>
</comment>
<proteinExistence type="predicted"/>
<dbReference type="Proteomes" id="UP000285112">
    <property type="component" value="Unassembled WGS sequence"/>
</dbReference>
<dbReference type="EMBL" id="QZFV01000027">
    <property type="protein sequence ID" value="RJQ91099.1"/>
    <property type="molecule type" value="Genomic_DNA"/>
</dbReference>
<dbReference type="SMART" id="SM00880">
    <property type="entry name" value="CHAD"/>
    <property type="match status" value="1"/>
</dbReference>
<feature type="domain" description="CHAD" evidence="1">
    <location>
        <begin position="86"/>
        <end position="371"/>
    </location>
</feature>